<evidence type="ECO:0000256" key="4">
    <source>
        <dbReference type="ARBA" id="ARBA00022840"/>
    </source>
</evidence>
<keyword evidence="10" id="KW-0378">Hydrolase</keyword>
<organism evidence="10 11">
    <name type="scientific">Ktedonobacter robiniae</name>
    <dbReference type="NCBI Taxonomy" id="2778365"/>
    <lineage>
        <taxon>Bacteria</taxon>
        <taxon>Bacillati</taxon>
        <taxon>Chloroflexota</taxon>
        <taxon>Ktedonobacteria</taxon>
        <taxon>Ktedonobacterales</taxon>
        <taxon>Ktedonobacteraceae</taxon>
        <taxon>Ktedonobacter</taxon>
    </lineage>
</organism>
<dbReference type="CDD" id="cd07346">
    <property type="entry name" value="ABC_6TM_exporters"/>
    <property type="match status" value="1"/>
</dbReference>
<evidence type="ECO:0000256" key="1">
    <source>
        <dbReference type="ARBA" id="ARBA00004651"/>
    </source>
</evidence>
<keyword evidence="3" id="KW-0547">Nucleotide-binding</keyword>
<dbReference type="PANTHER" id="PTHR43394:SF1">
    <property type="entry name" value="ATP-BINDING CASSETTE SUB-FAMILY B MEMBER 10, MITOCHONDRIAL"/>
    <property type="match status" value="1"/>
</dbReference>
<dbReference type="InterPro" id="IPR027417">
    <property type="entry name" value="P-loop_NTPase"/>
</dbReference>
<feature type="transmembrane region" description="Helical" evidence="7">
    <location>
        <begin position="179"/>
        <end position="197"/>
    </location>
</feature>
<feature type="transmembrane region" description="Helical" evidence="7">
    <location>
        <begin position="154"/>
        <end position="173"/>
    </location>
</feature>
<keyword evidence="11" id="KW-1185">Reference proteome</keyword>
<evidence type="ECO:0000256" key="7">
    <source>
        <dbReference type="SAM" id="Phobius"/>
    </source>
</evidence>
<feature type="transmembrane region" description="Helical" evidence="7">
    <location>
        <begin position="270"/>
        <end position="300"/>
    </location>
</feature>
<dbReference type="SMART" id="SM00382">
    <property type="entry name" value="AAA"/>
    <property type="match status" value="1"/>
</dbReference>
<dbReference type="GO" id="GO:0004386">
    <property type="term" value="F:helicase activity"/>
    <property type="evidence" value="ECO:0007669"/>
    <property type="project" value="UniProtKB-KW"/>
</dbReference>
<reference evidence="10 11" key="1">
    <citation type="journal article" date="2021" name="Int. J. Syst. Evol. Microbiol.">
        <title>Reticulibacter mediterranei gen. nov., sp. nov., within the new family Reticulibacteraceae fam. nov., and Ktedonospora formicarum gen. nov., sp. nov., Ktedonobacter robiniae sp. nov., Dictyobacter formicarum sp. nov. and Dictyobacter arantiisoli sp. nov., belonging to the class Ktedonobacteria.</title>
        <authorList>
            <person name="Yabe S."/>
            <person name="Zheng Y."/>
            <person name="Wang C.M."/>
            <person name="Sakai Y."/>
            <person name="Abe K."/>
            <person name="Yokota A."/>
            <person name="Donadio S."/>
            <person name="Cavaletti L."/>
            <person name="Monciardini P."/>
        </authorList>
    </citation>
    <scope>NUCLEOTIDE SEQUENCE [LARGE SCALE GENOMIC DNA]</scope>
    <source>
        <strain evidence="10 11">SOSP1-30</strain>
    </source>
</reference>
<evidence type="ECO:0000313" key="10">
    <source>
        <dbReference type="EMBL" id="GHO60611.1"/>
    </source>
</evidence>
<accession>A0ABQ3V5W0</accession>
<evidence type="ECO:0000259" key="9">
    <source>
        <dbReference type="PROSITE" id="PS50929"/>
    </source>
</evidence>
<dbReference type="InterPro" id="IPR036640">
    <property type="entry name" value="ABC1_TM_sf"/>
</dbReference>
<gene>
    <name evidence="10" type="ORF">KSB_90860</name>
</gene>
<name>A0ABQ3V5W0_9CHLR</name>
<dbReference type="SUPFAM" id="SSF52540">
    <property type="entry name" value="P-loop containing nucleoside triphosphate hydrolases"/>
    <property type="match status" value="1"/>
</dbReference>
<dbReference type="Pfam" id="PF00664">
    <property type="entry name" value="ABC_membrane"/>
    <property type="match status" value="1"/>
</dbReference>
<dbReference type="InterPro" id="IPR003593">
    <property type="entry name" value="AAA+_ATPase"/>
</dbReference>
<sequence length="597" mass="65042">MIYVQLRRYWRFLTTYLFHALNRYWRLLARYLRPQWPRMALLALILVGTISVQVMTPLVASYFIDQATSGGDLHNLIILALLTMVLALAGQGLAVAETYVAENVSWTATNTLRADLVAHLLRLDASFHTAHTPGELIERVDGDVATLARFFSRFVVYVLGNAVLLIGVLGLLYHVDWRVGLGMSVFVVLALTGMLRIRAAATPSWAAERQASADFYGFLGEYLAGLQDIRSSGAGAFVLRRCAEVMRSWLAITRKAQMWGYGLGATSQGLFALGTAAALALSAMLFTSSTLTIGAVYLIFQCTEMLRQPTEQIRNEVQDLQQADASMARVEALLNTRPRVIDGPGVALPPGPLAVEFENVSFSYAEDAPVLRGVNISLAPGRVLGVVGRTGSGKTTLTRLLLRFYDPVAGAVRLGGVDLREVHLSALRSRIGLVTQEVNIFHASVRDNLTLFNDSIPDERIRAALDTLGLGNWLRELPCGLDTQLLPDGAGLSAGQSQVLACARILLLDPDLVILDEASSRLDPATDRLVHTALGRLLEGRTGIIVAHRLATIAYAHDVLVLEDGQVREYGPRLALAADPTSRFADLLSVATEEVYQ</sequence>
<dbReference type="InterPro" id="IPR039421">
    <property type="entry name" value="Type_1_exporter"/>
</dbReference>
<dbReference type="InterPro" id="IPR003439">
    <property type="entry name" value="ABC_transporter-like_ATP-bd"/>
</dbReference>
<evidence type="ECO:0000313" key="11">
    <source>
        <dbReference type="Proteomes" id="UP000654345"/>
    </source>
</evidence>
<feature type="domain" description="ABC transmembrane type-1" evidence="9">
    <location>
        <begin position="40"/>
        <end position="322"/>
    </location>
</feature>
<comment type="subcellular location">
    <subcellularLocation>
        <location evidence="1">Cell membrane</location>
        <topology evidence="1">Multi-pass membrane protein</topology>
    </subcellularLocation>
</comment>
<dbReference type="RefSeq" id="WP_201376686.1">
    <property type="nucleotide sequence ID" value="NZ_BNJG01000006.1"/>
</dbReference>
<dbReference type="Gene3D" id="1.20.1560.10">
    <property type="entry name" value="ABC transporter type 1, transmembrane domain"/>
    <property type="match status" value="1"/>
</dbReference>
<dbReference type="PROSITE" id="PS50893">
    <property type="entry name" value="ABC_TRANSPORTER_2"/>
    <property type="match status" value="1"/>
</dbReference>
<keyword evidence="4" id="KW-0067">ATP-binding</keyword>
<evidence type="ECO:0000256" key="3">
    <source>
        <dbReference type="ARBA" id="ARBA00022741"/>
    </source>
</evidence>
<feature type="transmembrane region" description="Helical" evidence="7">
    <location>
        <begin position="40"/>
        <end position="64"/>
    </location>
</feature>
<evidence type="ECO:0000256" key="2">
    <source>
        <dbReference type="ARBA" id="ARBA00022692"/>
    </source>
</evidence>
<proteinExistence type="predicted"/>
<keyword evidence="6 7" id="KW-0472">Membrane</keyword>
<evidence type="ECO:0000259" key="8">
    <source>
        <dbReference type="PROSITE" id="PS50893"/>
    </source>
</evidence>
<dbReference type="SUPFAM" id="SSF90123">
    <property type="entry name" value="ABC transporter transmembrane region"/>
    <property type="match status" value="1"/>
</dbReference>
<feature type="transmembrane region" description="Helical" evidence="7">
    <location>
        <begin position="76"/>
        <end position="96"/>
    </location>
</feature>
<protein>
    <submittedName>
        <fullName evidence="10">Helicase</fullName>
    </submittedName>
</protein>
<dbReference type="Gene3D" id="3.40.50.300">
    <property type="entry name" value="P-loop containing nucleotide triphosphate hydrolases"/>
    <property type="match status" value="1"/>
</dbReference>
<evidence type="ECO:0000256" key="5">
    <source>
        <dbReference type="ARBA" id="ARBA00022989"/>
    </source>
</evidence>
<dbReference type="EMBL" id="BNJG01000006">
    <property type="protein sequence ID" value="GHO60611.1"/>
    <property type="molecule type" value="Genomic_DNA"/>
</dbReference>
<comment type="caution">
    <text evidence="10">The sequence shown here is derived from an EMBL/GenBank/DDBJ whole genome shotgun (WGS) entry which is preliminary data.</text>
</comment>
<dbReference type="Proteomes" id="UP000654345">
    <property type="component" value="Unassembled WGS sequence"/>
</dbReference>
<keyword evidence="5 7" id="KW-1133">Transmembrane helix</keyword>
<dbReference type="PANTHER" id="PTHR43394">
    <property type="entry name" value="ATP-DEPENDENT PERMEASE MDL1, MITOCHONDRIAL"/>
    <property type="match status" value="1"/>
</dbReference>
<dbReference type="InterPro" id="IPR011527">
    <property type="entry name" value="ABC1_TM_dom"/>
</dbReference>
<keyword evidence="2 7" id="KW-0812">Transmembrane</keyword>
<evidence type="ECO:0000256" key="6">
    <source>
        <dbReference type="ARBA" id="ARBA00023136"/>
    </source>
</evidence>
<keyword evidence="10" id="KW-0347">Helicase</keyword>
<feature type="domain" description="ABC transporter" evidence="8">
    <location>
        <begin position="355"/>
        <end position="589"/>
    </location>
</feature>
<dbReference type="Pfam" id="PF00005">
    <property type="entry name" value="ABC_tran"/>
    <property type="match status" value="1"/>
</dbReference>
<dbReference type="PROSITE" id="PS50929">
    <property type="entry name" value="ABC_TM1F"/>
    <property type="match status" value="1"/>
</dbReference>